<accession>A0ABQ5QWS7</accession>
<evidence type="ECO:0000313" key="6">
    <source>
        <dbReference type="EMBL" id="GLH98482.1"/>
    </source>
</evidence>
<feature type="domain" description="FAD-binding" evidence="5">
    <location>
        <begin position="324"/>
        <end position="392"/>
    </location>
</feature>
<evidence type="ECO:0000313" key="7">
    <source>
        <dbReference type="Proteomes" id="UP001144280"/>
    </source>
</evidence>
<dbReference type="RefSeq" id="WP_281897416.1">
    <property type="nucleotide sequence ID" value="NZ_BSDI01000017.1"/>
</dbReference>
<dbReference type="PANTHER" id="PTHR47178">
    <property type="entry name" value="MONOOXYGENASE, FAD-BINDING"/>
    <property type="match status" value="1"/>
</dbReference>
<evidence type="ECO:0000259" key="5">
    <source>
        <dbReference type="Pfam" id="PF01494"/>
    </source>
</evidence>
<keyword evidence="7" id="KW-1185">Reference proteome</keyword>
<evidence type="ECO:0000256" key="3">
    <source>
        <dbReference type="ARBA" id="ARBA00023002"/>
    </source>
</evidence>
<sequence length="449" mass="49053">MAMPPRVIVIGAGTGGMCLAHGLKRAGIPVEVYERDRDRADGLHGYRVGIDPDGSRALHACLPPELYDTFVATCARAPMHFTMLDERLSELLSLPLRDESDPINSEKSVSRMTLRQVLLTGLEDVVRFDKTFTHFEQDPGGSVTAHFADGTRATGDLLVAADGTGSRVRRQYLPHAVVEPAGVIAIGGKVELNEQTKALLPPKVFAGISIVFAPKGYSCVLHVMEFKWDRAGVPHPHIGASDAALLAKWPGLMYDNTRDYINWGFAAATTRFPSDVMAMRGADLAHLALEMTPGWHPHLRTLFELTDPGTAFPVNIATSTPVPAWEATHVTLLGDAIHTMTPGRGVGANTALRDAALLCRTLRDVRDGKATVREAVARYEAKMTEYGFAAVRDSRRKQSGDDPLHKPYIGRAVLAGMRTGMRVANRLPAVKRRMSDALYQYRGAEREED</sequence>
<keyword evidence="1" id="KW-0285">Flavoprotein</keyword>
<evidence type="ECO:0000256" key="4">
    <source>
        <dbReference type="ARBA" id="ARBA00023033"/>
    </source>
</evidence>
<dbReference type="Pfam" id="PF01494">
    <property type="entry name" value="FAD_binding_3"/>
    <property type="match status" value="1"/>
</dbReference>
<keyword evidence="4 6" id="KW-0503">Monooxygenase</keyword>
<keyword evidence="3" id="KW-0560">Oxidoreductase</keyword>
<protein>
    <submittedName>
        <fullName evidence="6">Monooxygenase</fullName>
    </submittedName>
</protein>
<dbReference type="Proteomes" id="UP001144280">
    <property type="component" value="Unassembled WGS sequence"/>
</dbReference>
<keyword evidence="2" id="KW-0274">FAD</keyword>
<reference evidence="6" key="1">
    <citation type="submission" date="2022-12" db="EMBL/GenBank/DDBJ databases">
        <title>New Phytohabitans aurantiacus sp. RD004123 nov., an actinomycete isolated from soil.</title>
        <authorList>
            <person name="Triningsih D.W."/>
            <person name="Harunari E."/>
            <person name="Igarashi Y."/>
        </authorList>
    </citation>
    <scope>NUCLEOTIDE SEQUENCE</scope>
    <source>
        <strain evidence="6">RD004123</strain>
    </source>
</reference>
<evidence type="ECO:0000256" key="2">
    <source>
        <dbReference type="ARBA" id="ARBA00022827"/>
    </source>
</evidence>
<dbReference type="InterPro" id="IPR036188">
    <property type="entry name" value="FAD/NAD-bd_sf"/>
</dbReference>
<evidence type="ECO:0000256" key="1">
    <source>
        <dbReference type="ARBA" id="ARBA00022630"/>
    </source>
</evidence>
<comment type="caution">
    <text evidence="6">The sequence shown here is derived from an EMBL/GenBank/DDBJ whole genome shotgun (WGS) entry which is preliminary data.</text>
</comment>
<dbReference type="EMBL" id="BSDI01000017">
    <property type="protein sequence ID" value="GLH98482.1"/>
    <property type="molecule type" value="Genomic_DNA"/>
</dbReference>
<dbReference type="InterPro" id="IPR002938">
    <property type="entry name" value="FAD-bd"/>
</dbReference>
<proteinExistence type="predicted"/>
<dbReference type="Gene3D" id="3.50.50.60">
    <property type="entry name" value="FAD/NAD(P)-binding domain"/>
    <property type="match status" value="1"/>
</dbReference>
<gene>
    <name evidence="6" type="ORF">Pa4123_37570</name>
</gene>
<name>A0ABQ5QWS7_9ACTN</name>
<dbReference type="PRINTS" id="PR00420">
    <property type="entry name" value="RNGMNOXGNASE"/>
</dbReference>
<organism evidence="6 7">
    <name type="scientific">Phytohabitans aurantiacus</name>
    <dbReference type="NCBI Taxonomy" id="3016789"/>
    <lineage>
        <taxon>Bacteria</taxon>
        <taxon>Bacillati</taxon>
        <taxon>Actinomycetota</taxon>
        <taxon>Actinomycetes</taxon>
        <taxon>Micromonosporales</taxon>
        <taxon>Micromonosporaceae</taxon>
    </lineage>
</organism>
<dbReference type="PANTHER" id="PTHR47178:SF5">
    <property type="entry name" value="FAD-BINDING DOMAIN-CONTAINING PROTEIN"/>
    <property type="match status" value="1"/>
</dbReference>
<dbReference type="SUPFAM" id="SSF51905">
    <property type="entry name" value="FAD/NAD(P)-binding domain"/>
    <property type="match status" value="1"/>
</dbReference>
<dbReference type="GO" id="GO:0004497">
    <property type="term" value="F:monooxygenase activity"/>
    <property type="evidence" value="ECO:0007669"/>
    <property type="project" value="UniProtKB-KW"/>
</dbReference>